<accession>A0ABR3VSX2</accession>
<gene>
    <name evidence="1" type="ORF">VTK73DRAFT_1882</name>
</gene>
<evidence type="ECO:0000313" key="2">
    <source>
        <dbReference type="Proteomes" id="UP001586593"/>
    </source>
</evidence>
<evidence type="ECO:0000313" key="1">
    <source>
        <dbReference type="EMBL" id="KAL1844736.1"/>
    </source>
</evidence>
<organism evidence="1 2">
    <name type="scientific">Phialemonium thermophilum</name>
    <dbReference type="NCBI Taxonomy" id="223376"/>
    <lineage>
        <taxon>Eukaryota</taxon>
        <taxon>Fungi</taxon>
        <taxon>Dikarya</taxon>
        <taxon>Ascomycota</taxon>
        <taxon>Pezizomycotina</taxon>
        <taxon>Sordariomycetes</taxon>
        <taxon>Sordariomycetidae</taxon>
        <taxon>Cephalothecales</taxon>
        <taxon>Cephalothecaceae</taxon>
        <taxon>Phialemonium</taxon>
    </lineage>
</organism>
<comment type="caution">
    <text evidence="1">The sequence shown here is derived from an EMBL/GenBank/DDBJ whole genome shotgun (WGS) entry which is preliminary data.</text>
</comment>
<reference evidence="1 2" key="1">
    <citation type="journal article" date="2024" name="Commun. Biol.">
        <title>Comparative genomic analysis of thermophilic fungi reveals convergent evolutionary adaptations and gene losses.</title>
        <authorList>
            <person name="Steindorff A.S."/>
            <person name="Aguilar-Pontes M.V."/>
            <person name="Robinson A.J."/>
            <person name="Andreopoulos B."/>
            <person name="LaButti K."/>
            <person name="Kuo A."/>
            <person name="Mondo S."/>
            <person name="Riley R."/>
            <person name="Otillar R."/>
            <person name="Haridas S."/>
            <person name="Lipzen A."/>
            <person name="Grimwood J."/>
            <person name="Schmutz J."/>
            <person name="Clum A."/>
            <person name="Reid I.D."/>
            <person name="Moisan M.C."/>
            <person name="Butler G."/>
            <person name="Nguyen T.T.M."/>
            <person name="Dewar K."/>
            <person name="Conant G."/>
            <person name="Drula E."/>
            <person name="Henrissat B."/>
            <person name="Hansel C."/>
            <person name="Singer S."/>
            <person name="Hutchinson M.I."/>
            <person name="de Vries R.P."/>
            <person name="Natvig D.O."/>
            <person name="Powell A.J."/>
            <person name="Tsang A."/>
            <person name="Grigoriev I.V."/>
        </authorList>
    </citation>
    <scope>NUCLEOTIDE SEQUENCE [LARGE SCALE GENOMIC DNA]</scope>
    <source>
        <strain evidence="1 2">ATCC 24622</strain>
    </source>
</reference>
<proteinExistence type="predicted"/>
<sequence length="209" mass="23410">MMRVFSGFRDGILWLACQGVWSCMSLSVVFRRRNLIKALAKALIHGLVVFITLAKVPGKTYMEKNSWVLLPSRVALRVHPVLLTRLSFGFCFSQALQSREACHKSTLLSAYDSFHSVQNDFLSLVRASDFGGWVSELLQGFQASLKDDGKVERPSGTDDTPCDRPLHYQPLQHSEIGTKGNDHARETVPQDATSNLYSKFPLHFVPNAL</sequence>
<keyword evidence="2" id="KW-1185">Reference proteome</keyword>
<dbReference type="EMBL" id="JAZHXJ010001498">
    <property type="protein sequence ID" value="KAL1844736.1"/>
    <property type="molecule type" value="Genomic_DNA"/>
</dbReference>
<name>A0ABR3VSX2_9PEZI</name>
<protein>
    <submittedName>
        <fullName evidence="1">Uncharacterized protein</fullName>
    </submittedName>
</protein>
<dbReference type="Proteomes" id="UP001586593">
    <property type="component" value="Unassembled WGS sequence"/>
</dbReference>